<dbReference type="InterPro" id="IPR036249">
    <property type="entry name" value="Thioredoxin-like_sf"/>
</dbReference>
<accession>A0ABP7N0J0</accession>
<dbReference type="SUPFAM" id="SSF52833">
    <property type="entry name" value="Thioredoxin-like"/>
    <property type="match status" value="1"/>
</dbReference>
<dbReference type="Gene3D" id="3.40.30.10">
    <property type="entry name" value="Glutaredoxin"/>
    <property type="match status" value="1"/>
</dbReference>
<feature type="chain" id="PRO_5046375313" description="Thioredoxin domain-containing protein" evidence="3">
    <location>
        <begin position="22"/>
        <end position="193"/>
    </location>
</feature>
<feature type="compositionally biased region" description="Low complexity" evidence="2">
    <location>
        <begin position="34"/>
        <end position="43"/>
    </location>
</feature>
<dbReference type="Pfam" id="PF13899">
    <property type="entry name" value="Thioredoxin_7"/>
    <property type="match status" value="1"/>
</dbReference>
<dbReference type="InterPro" id="IPR051099">
    <property type="entry name" value="AGR/TXD"/>
</dbReference>
<dbReference type="PANTHER" id="PTHR15337">
    <property type="entry name" value="ANTERIOR GRADIENT PROTEIN-RELATED"/>
    <property type="match status" value="1"/>
</dbReference>
<reference evidence="6" key="1">
    <citation type="journal article" date="2019" name="Int. J. Syst. Evol. Microbiol.">
        <title>The Global Catalogue of Microorganisms (GCM) 10K type strain sequencing project: providing services to taxonomists for standard genome sequencing and annotation.</title>
        <authorList>
            <consortium name="The Broad Institute Genomics Platform"/>
            <consortium name="The Broad Institute Genome Sequencing Center for Infectious Disease"/>
            <person name="Wu L."/>
            <person name="Ma J."/>
        </authorList>
    </citation>
    <scope>NUCLEOTIDE SEQUENCE [LARGE SCALE GENOMIC DNA]</scope>
    <source>
        <strain evidence="6">JCM 16916</strain>
    </source>
</reference>
<dbReference type="PROSITE" id="PS51318">
    <property type="entry name" value="TAT"/>
    <property type="match status" value="1"/>
</dbReference>
<dbReference type="PROSITE" id="PS51257">
    <property type="entry name" value="PROKAR_LIPOPROTEIN"/>
    <property type="match status" value="1"/>
</dbReference>
<feature type="domain" description="Thioredoxin" evidence="4">
    <location>
        <begin position="42"/>
        <end position="181"/>
    </location>
</feature>
<dbReference type="PROSITE" id="PS51352">
    <property type="entry name" value="THIOREDOXIN_2"/>
    <property type="match status" value="1"/>
</dbReference>
<sequence>MTVRPAFLPRAAALAVLLALAAGCQPSAPADGTAAPSAEVPAPAQEPAPDPAAIAALDADFDPARDPAADLELAMAEARHSGRRIMLDVGGEWCPWCHRMDAFLHDDADLLALRDAGFVWMKVNYSEDNDNAPFLARFPDVKAYPHLFVLDADGKLLHSQFTGELELDESYDREKFDAFLRAWMPPAKEPATT</sequence>
<evidence type="ECO:0000256" key="1">
    <source>
        <dbReference type="ARBA" id="ARBA00022729"/>
    </source>
</evidence>
<dbReference type="Proteomes" id="UP001501727">
    <property type="component" value="Unassembled WGS sequence"/>
</dbReference>
<keyword evidence="6" id="KW-1185">Reference proteome</keyword>
<gene>
    <name evidence="5" type="ORF">GCM10022229_27000</name>
</gene>
<comment type="caution">
    <text evidence="5">The sequence shown here is derived from an EMBL/GenBank/DDBJ whole genome shotgun (WGS) entry which is preliminary data.</text>
</comment>
<evidence type="ECO:0000313" key="5">
    <source>
        <dbReference type="EMBL" id="GAA3931998.1"/>
    </source>
</evidence>
<protein>
    <recommendedName>
        <fullName evidence="4">Thioredoxin domain-containing protein</fullName>
    </recommendedName>
</protein>
<evidence type="ECO:0000256" key="3">
    <source>
        <dbReference type="SAM" id="SignalP"/>
    </source>
</evidence>
<dbReference type="PANTHER" id="PTHR15337:SF11">
    <property type="entry name" value="THIOREDOXIN DOMAIN-CONTAINING PROTEIN"/>
    <property type="match status" value="1"/>
</dbReference>
<keyword evidence="1 3" id="KW-0732">Signal</keyword>
<evidence type="ECO:0000256" key="2">
    <source>
        <dbReference type="SAM" id="MobiDB-lite"/>
    </source>
</evidence>
<proteinExistence type="predicted"/>
<organism evidence="5 6">
    <name type="scientific">Luteimonas lutimaris</name>
    <dbReference type="NCBI Taxonomy" id="698645"/>
    <lineage>
        <taxon>Bacteria</taxon>
        <taxon>Pseudomonadati</taxon>
        <taxon>Pseudomonadota</taxon>
        <taxon>Gammaproteobacteria</taxon>
        <taxon>Lysobacterales</taxon>
        <taxon>Lysobacteraceae</taxon>
        <taxon>Luteimonas</taxon>
    </lineage>
</organism>
<evidence type="ECO:0000313" key="6">
    <source>
        <dbReference type="Proteomes" id="UP001501727"/>
    </source>
</evidence>
<dbReference type="EMBL" id="BAAAZU010000030">
    <property type="protein sequence ID" value="GAA3931998.1"/>
    <property type="molecule type" value="Genomic_DNA"/>
</dbReference>
<name>A0ABP7N0J0_9GAMM</name>
<dbReference type="InterPro" id="IPR006311">
    <property type="entry name" value="TAT_signal"/>
</dbReference>
<feature type="signal peptide" evidence="3">
    <location>
        <begin position="1"/>
        <end position="21"/>
    </location>
</feature>
<dbReference type="InterPro" id="IPR013766">
    <property type="entry name" value="Thioredoxin_domain"/>
</dbReference>
<feature type="region of interest" description="Disordered" evidence="2">
    <location>
        <begin position="28"/>
        <end position="49"/>
    </location>
</feature>
<evidence type="ECO:0000259" key="4">
    <source>
        <dbReference type="PROSITE" id="PS51352"/>
    </source>
</evidence>